<feature type="domain" description="DNA2/NAM7 helicase-like C-terminal" evidence="2">
    <location>
        <begin position="500"/>
        <end position="557"/>
    </location>
</feature>
<reference evidence="4" key="1">
    <citation type="submission" date="2016-10" db="EMBL/GenBank/DDBJ databases">
        <authorList>
            <person name="Varghese N."/>
            <person name="Submissions S."/>
        </authorList>
    </citation>
    <scope>NUCLEOTIDE SEQUENCE [LARGE SCALE GENOMIC DNA]</scope>
    <source>
        <strain evidence="4">DS-12</strain>
    </source>
</reference>
<dbReference type="OrthoDB" id="9757917at2"/>
<dbReference type="Pfam" id="PF13086">
    <property type="entry name" value="AAA_11"/>
    <property type="match status" value="1"/>
</dbReference>
<keyword evidence="4" id="KW-1185">Reference proteome</keyword>
<dbReference type="GO" id="GO:0004386">
    <property type="term" value="F:helicase activity"/>
    <property type="evidence" value="ECO:0007669"/>
    <property type="project" value="InterPro"/>
</dbReference>
<dbReference type="Pfam" id="PF13087">
    <property type="entry name" value="AAA_12"/>
    <property type="match status" value="1"/>
</dbReference>
<dbReference type="InterPro" id="IPR045055">
    <property type="entry name" value="DNA2/NAM7-like"/>
</dbReference>
<gene>
    <name evidence="3" type="ORF">SAMN05421741_13013</name>
</gene>
<proteinExistence type="predicted"/>
<evidence type="ECO:0000259" key="1">
    <source>
        <dbReference type="Pfam" id="PF13086"/>
    </source>
</evidence>
<evidence type="ECO:0000313" key="3">
    <source>
        <dbReference type="EMBL" id="SFO25453.1"/>
    </source>
</evidence>
<dbReference type="PANTHER" id="PTHR10887">
    <property type="entry name" value="DNA2/NAM7 HELICASE FAMILY"/>
    <property type="match status" value="1"/>
</dbReference>
<evidence type="ECO:0000259" key="2">
    <source>
        <dbReference type="Pfam" id="PF13087"/>
    </source>
</evidence>
<dbReference type="Gene3D" id="3.40.50.300">
    <property type="entry name" value="P-loop containing nucleotide triphosphate hydrolases"/>
    <property type="match status" value="3"/>
</dbReference>
<dbReference type="AlphaFoldDB" id="A0A1I5FPB0"/>
<dbReference type="InterPro" id="IPR041677">
    <property type="entry name" value="DNA2/NAM7_AAA_11"/>
</dbReference>
<dbReference type="InterPro" id="IPR041679">
    <property type="entry name" value="DNA2/NAM7-like_C"/>
</dbReference>
<evidence type="ECO:0000313" key="4">
    <source>
        <dbReference type="Proteomes" id="UP000199036"/>
    </source>
</evidence>
<dbReference type="RefSeq" id="WP_091525933.1">
    <property type="nucleotide sequence ID" value="NZ_FOVI01000030.1"/>
</dbReference>
<feature type="domain" description="DNA2/NAM7 helicase helicase" evidence="1">
    <location>
        <begin position="125"/>
        <end position="475"/>
    </location>
</feature>
<accession>A0A1I5FPB0</accession>
<dbReference type="InterPro" id="IPR027417">
    <property type="entry name" value="P-loop_NTPase"/>
</dbReference>
<organism evidence="3 4">
    <name type="scientific">Paenimyroides ummariense</name>
    <dbReference type="NCBI Taxonomy" id="913024"/>
    <lineage>
        <taxon>Bacteria</taxon>
        <taxon>Pseudomonadati</taxon>
        <taxon>Bacteroidota</taxon>
        <taxon>Flavobacteriia</taxon>
        <taxon>Flavobacteriales</taxon>
        <taxon>Flavobacteriaceae</taxon>
        <taxon>Paenimyroides</taxon>
    </lineage>
</organism>
<sequence>MPLKRELIYIDNKDETDRIARYYEQGDKLVVVFKGSSKEFTYSKNRAQIIKTGVSTKNAFDVFNYLKNVADTAGIIGNESQNTLAKSYEGITTIKKECVLSDFLNATLSTNRTNNTQNVIFPFGFNLSQQKAVDTAFNNNLSVIEGPPGTGKTQTILNIIANAVMNGQSVAVVSSNNSAVKNVYEKLEKAGLEFVAAVLGSNENKQAFIESQKALPDLSNFKLSNVEKEKLRLKTEELVTALAENLDKKNQLAQHRLELENTKTEYRHFKGSYKSELIKDVSLRRNLKADSVLRFWLSIEKLAEKQQSVGFIKKLIYRIKYGVKDQSFYLNSYDEMILSLQLKYYPAKISELEKSIADLEESLNHFSFDTKLKEYTDAAMKLLKAALYESFINKKREIYSIPDLYYKSNQFINDYPVIMSTTYSLKRCLDKEMLYDYVIIDESSQVDLATGSLALSCAKRAVIVGDIKQLPNVVTNDLKFRTDVIFSTYKLKEAYRYSNNSLLSALLELFPTMPKTLLREHYRCHPKIIEFCNQKFYDNQLIVLSEYTDNRQPLMVYKTTADNHARQLMNQRQIDVFIIHLKFTN</sequence>
<dbReference type="Proteomes" id="UP000199036">
    <property type="component" value="Unassembled WGS sequence"/>
</dbReference>
<name>A0A1I5FPB0_9FLAO</name>
<dbReference type="STRING" id="913024.SAMN05421741_13013"/>
<dbReference type="CDD" id="cd17934">
    <property type="entry name" value="DEXXQc_Upf1-like"/>
    <property type="match status" value="1"/>
</dbReference>
<dbReference type="SUPFAM" id="SSF52540">
    <property type="entry name" value="P-loop containing nucleoside triphosphate hydrolases"/>
    <property type="match status" value="1"/>
</dbReference>
<dbReference type="EMBL" id="FOVI01000030">
    <property type="protein sequence ID" value="SFO25453.1"/>
    <property type="molecule type" value="Genomic_DNA"/>
</dbReference>
<protein>
    <submittedName>
        <fullName evidence="3">AAA domain-containing protein</fullName>
    </submittedName>
</protein>